<organism evidence="1 2">
    <name type="scientific">Parascaris equorum</name>
    <name type="common">Equine roundworm</name>
    <dbReference type="NCBI Taxonomy" id="6256"/>
    <lineage>
        <taxon>Eukaryota</taxon>
        <taxon>Metazoa</taxon>
        <taxon>Ecdysozoa</taxon>
        <taxon>Nematoda</taxon>
        <taxon>Chromadorea</taxon>
        <taxon>Rhabditida</taxon>
        <taxon>Spirurina</taxon>
        <taxon>Ascaridomorpha</taxon>
        <taxon>Ascaridoidea</taxon>
        <taxon>Ascarididae</taxon>
        <taxon>Parascaris</taxon>
    </lineage>
</organism>
<dbReference type="WBParaSite" id="PEQ_0001106901-mRNA-1">
    <property type="protein sequence ID" value="PEQ_0001106901-mRNA-1"/>
    <property type="gene ID" value="PEQ_0001106901"/>
</dbReference>
<dbReference type="AlphaFoldDB" id="A0A914S1P6"/>
<evidence type="ECO:0000313" key="1">
    <source>
        <dbReference type="Proteomes" id="UP000887564"/>
    </source>
</evidence>
<sequence>MLFRYGGYGGGRYNDFYGGRYGGGGGYRDYPDRRFVGLYGGRVFNASTTGGRVRSFRVKVLVHEMSLHPAWWLADGNSGCGLMESAIPWLNRWQTKRMMLMVARCYGHRAISRGTVDLEFFIDHQGTSDAIGKTRFQELFKTNPFLNVLFDFSTLIALTLSFWNLSDLQNVQQFL</sequence>
<proteinExistence type="predicted"/>
<name>A0A914S1P6_PAREQ</name>
<keyword evidence="1" id="KW-1185">Reference proteome</keyword>
<evidence type="ECO:0000313" key="2">
    <source>
        <dbReference type="WBParaSite" id="PEQ_0001106901-mRNA-1"/>
    </source>
</evidence>
<reference evidence="2" key="1">
    <citation type="submission" date="2022-11" db="UniProtKB">
        <authorList>
            <consortium name="WormBaseParasite"/>
        </authorList>
    </citation>
    <scope>IDENTIFICATION</scope>
</reference>
<accession>A0A914S1P6</accession>
<dbReference type="Proteomes" id="UP000887564">
    <property type="component" value="Unplaced"/>
</dbReference>
<protein>
    <submittedName>
        <fullName evidence="2">Uncharacterized protein</fullName>
    </submittedName>
</protein>